<evidence type="ECO:0000259" key="8">
    <source>
        <dbReference type="Pfam" id="PF25137"/>
    </source>
</evidence>
<comment type="catalytic activity">
    <reaction evidence="6">
        <text>4-hydroxybutanoate + 2-oxoglutarate = (R)-2-hydroxyglutarate + succinate semialdehyde</text>
        <dbReference type="Rhea" id="RHEA:24734"/>
        <dbReference type="ChEBI" id="CHEBI:15801"/>
        <dbReference type="ChEBI" id="CHEBI:16724"/>
        <dbReference type="ChEBI" id="CHEBI:16810"/>
        <dbReference type="ChEBI" id="CHEBI:57706"/>
        <dbReference type="EC" id="1.1.99.24"/>
    </reaction>
</comment>
<dbReference type="InterPro" id="IPR056798">
    <property type="entry name" value="ADH_Fe_C"/>
</dbReference>
<evidence type="ECO:0000256" key="2">
    <source>
        <dbReference type="ARBA" id="ARBA00010005"/>
    </source>
</evidence>
<evidence type="ECO:0000313" key="10">
    <source>
        <dbReference type="Proteomes" id="UP001528912"/>
    </source>
</evidence>
<dbReference type="PANTHER" id="PTHR11496:SF83">
    <property type="entry name" value="HYDROXYACID-OXOACID TRANSHYDROGENASE, MITOCHONDRIAL"/>
    <property type="match status" value="1"/>
</dbReference>
<dbReference type="InterPro" id="IPR001670">
    <property type="entry name" value="ADH_Fe/GldA"/>
</dbReference>
<gene>
    <name evidence="9" type="ORF">P4R38_00650</name>
</gene>
<keyword evidence="4" id="KW-0809">Transit peptide</keyword>
<evidence type="ECO:0000256" key="5">
    <source>
        <dbReference type="ARBA" id="ARBA00023002"/>
    </source>
</evidence>
<dbReference type="Pfam" id="PF25137">
    <property type="entry name" value="ADH_Fe_C"/>
    <property type="match status" value="1"/>
</dbReference>
<organism evidence="9 10">
    <name type="scientific">Luteipulveratus flavus</name>
    <dbReference type="NCBI Taxonomy" id="3031728"/>
    <lineage>
        <taxon>Bacteria</taxon>
        <taxon>Bacillati</taxon>
        <taxon>Actinomycetota</taxon>
        <taxon>Actinomycetes</taxon>
        <taxon>Micrococcales</taxon>
        <taxon>Dermacoccaceae</taxon>
        <taxon>Luteipulveratus</taxon>
    </lineage>
</organism>
<dbReference type="SUPFAM" id="SSF56796">
    <property type="entry name" value="Dehydroquinate synthase-like"/>
    <property type="match status" value="1"/>
</dbReference>
<evidence type="ECO:0000256" key="6">
    <source>
        <dbReference type="ARBA" id="ARBA00049496"/>
    </source>
</evidence>
<dbReference type="CDD" id="cd08190">
    <property type="entry name" value="HOT"/>
    <property type="match status" value="1"/>
</dbReference>
<dbReference type="InterPro" id="IPR042157">
    <property type="entry name" value="HOT"/>
</dbReference>
<dbReference type="Gene3D" id="1.20.1090.10">
    <property type="entry name" value="Dehydroquinate synthase-like - alpha domain"/>
    <property type="match status" value="1"/>
</dbReference>
<proteinExistence type="inferred from homology"/>
<sequence>MQHEQVFTYGAPQLKFGAGASDEIGYDLSVTGARTVLVVTDPGVAATGGPQRVADQMAQFGVVATVFDGSHVEPTDESLAAAVAWARENGPFDAFVAVGGGSSIDTAKAINLLTSNDGELMDYVNAPVGGGRAPEHPLKPLIAVPTTTGTGSESTTICVLDVLSQKVKTGISHARLRPTSAVIDPELTLTQPPGVTAAAGMDILCHALESYTARPYTSYERKQPHERVPYCGSNPIADMWSEKALHLLAGAFRRAVRDGDDRAARTDMAMAATFAGMGFGNAGVHVPHANAYPIAGQVKDFRPEGYPQDEPMVPHGMAVALTAPEAFRFTYEAAPERHLRVAQILDRDAPATDEPADQLPSVLVALMRDIGIPAGIGAVGYDESDVPSLVDGTMKQQRLLATAPRPVTEDDVAAILTRSIHLW</sequence>
<evidence type="ECO:0000256" key="1">
    <source>
        <dbReference type="ARBA" id="ARBA00000813"/>
    </source>
</evidence>
<keyword evidence="5" id="KW-0560">Oxidoreductase</keyword>
<dbReference type="EC" id="1.1.99.24" evidence="3"/>
<comment type="catalytic activity">
    <reaction evidence="1">
        <text>(S)-3-hydroxybutanoate + 2-oxoglutarate = (R)-2-hydroxyglutarate + acetoacetate</text>
        <dbReference type="Rhea" id="RHEA:23048"/>
        <dbReference type="ChEBI" id="CHEBI:11047"/>
        <dbReference type="ChEBI" id="CHEBI:13705"/>
        <dbReference type="ChEBI" id="CHEBI:15801"/>
        <dbReference type="ChEBI" id="CHEBI:16810"/>
        <dbReference type="EC" id="1.1.99.24"/>
    </reaction>
</comment>
<feature type="domain" description="Alcohol dehydrogenase iron-type/glycerol dehydrogenase GldA" evidence="7">
    <location>
        <begin position="13"/>
        <end position="185"/>
    </location>
</feature>
<reference evidence="9 10" key="1">
    <citation type="submission" date="2023-03" db="EMBL/GenBank/DDBJ databases">
        <title>YIM 133296 draft genome.</title>
        <authorList>
            <person name="Xiong L."/>
        </authorList>
    </citation>
    <scope>NUCLEOTIDE SEQUENCE [LARGE SCALE GENOMIC DNA]</scope>
    <source>
        <strain evidence="9 10">YIM 133296</strain>
    </source>
</reference>
<dbReference type="Gene3D" id="3.40.50.1970">
    <property type="match status" value="1"/>
</dbReference>
<keyword evidence="10" id="KW-1185">Reference proteome</keyword>
<dbReference type="PANTHER" id="PTHR11496">
    <property type="entry name" value="ALCOHOL DEHYDROGENASE"/>
    <property type="match status" value="1"/>
</dbReference>
<comment type="similarity">
    <text evidence="2">Belongs to the iron-containing alcohol dehydrogenase family. Hydroxyacid-oxoacid transhydrogenase subfamily.</text>
</comment>
<dbReference type="Pfam" id="PF00465">
    <property type="entry name" value="Fe-ADH"/>
    <property type="match status" value="1"/>
</dbReference>
<dbReference type="EMBL" id="JAROAV010000002">
    <property type="protein sequence ID" value="MDF8262751.1"/>
    <property type="molecule type" value="Genomic_DNA"/>
</dbReference>
<dbReference type="RefSeq" id="WP_277190527.1">
    <property type="nucleotide sequence ID" value="NZ_JAROAV010000002.1"/>
</dbReference>
<evidence type="ECO:0000256" key="3">
    <source>
        <dbReference type="ARBA" id="ARBA00013182"/>
    </source>
</evidence>
<accession>A0ABT6C645</accession>
<dbReference type="InterPro" id="IPR039697">
    <property type="entry name" value="Alcohol_dehydrogenase_Fe"/>
</dbReference>
<dbReference type="Proteomes" id="UP001528912">
    <property type="component" value="Unassembled WGS sequence"/>
</dbReference>
<name>A0ABT6C645_9MICO</name>
<evidence type="ECO:0000256" key="4">
    <source>
        <dbReference type="ARBA" id="ARBA00022946"/>
    </source>
</evidence>
<feature type="domain" description="Fe-containing alcohol dehydrogenase-like C-terminal" evidence="8">
    <location>
        <begin position="232"/>
        <end position="419"/>
    </location>
</feature>
<comment type="caution">
    <text evidence="9">The sequence shown here is derived from an EMBL/GenBank/DDBJ whole genome shotgun (WGS) entry which is preliminary data.</text>
</comment>
<evidence type="ECO:0000313" key="9">
    <source>
        <dbReference type="EMBL" id="MDF8262751.1"/>
    </source>
</evidence>
<protein>
    <recommendedName>
        <fullName evidence="3">hydroxyacid-oxoacid transhydrogenase</fullName>
        <ecNumber evidence="3">1.1.99.24</ecNumber>
    </recommendedName>
</protein>
<evidence type="ECO:0000259" key="7">
    <source>
        <dbReference type="Pfam" id="PF00465"/>
    </source>
</evidence>